<dbReference type="Pfam" id="PF25372">
    <property type="entry name" value="DUF7885"/>
    <property type="match status" value="2"/>
</dbReference>
<keyword evidence="2" id="KW-0677">Repeat</keyword>
<gene>
    <name evidence="5" type="ORF">E3E15_07155</name>
</gene>
<dbReference type="InterPro" id="IPR027038">
    <property type="entry name" value="RanGap"/>
</dbReference>
<dbReference type="Pfam" id="PF12799">
    <property type="entry name" value="LRR_4"/>
    <property type="match status" value="1"/>
</dbReference>
<dbReference type="Proteomes" id="UP000503320">
    <property type="component" value="Chromosome"/>
</dbReference>
<dbReference type="SUPFAM" id="SSF52047">
    <property type="entry name" value="RNI-like"/>
    <property type="match status" value="3"/>
</dbReference>
<dbReference type="InterPro" id="IPR056845">
    <property type="entry name" value="LRR_Zer-1"/>
</dbReference>
<evidence type="ECO:0000259" key="4">
    <source>
        <dbReference type="Pfam" id="PF25372"/>
    </source>
</evidence>
<dbReference type="InterPro" id="IPR003591">
    <property type="entry name" value="Leu-rich_rpt_typical-subtyp"/>
</dbReference>
<dbReference type="SMART" id="SM00369">
    <property type="entry name" value="LRR_TYP"/>
    <property type="match status" value="6"/>
</dbReference>
<dbReference type="Pfam" id="PF25013">
    <property type="entry name" value="LRR_Zer-1"/>
    <property type="match status" value="1"/>
</dbReference>
<evidence type="ECO:0008006" key="7">
    <source>
        <dbReference type="Google" id="ProtNLM"/>
    </source>
</evidence>
<dbReference type="Pfam" id="PF13516">
    <property type="entry name" value="LRR_6"/>
    <property type="match status" value="5"/>
</dbReference>
<evidence type="ECO:0000259" key="3">
    <source>
        <dbReference type="Pfam" id="PF25013"/>
    </source>
</evidence>
<dbReference type="AlphaFoldDB" id="A0A6M3HVE6"/>
<dbReference type="InterPro" id="IPR025875">
    <property type="entry name" value="Leu-rich_rpt_4"/>
</dbReference>
<evidence type="ECO:0000256" key="2">
    <source>
        <dbReference type="ARBA" id="ARBA00022737"/>
    </source>
</evidence>
<dbReference type="InterPro" id="IPR032675">
    <property type="entry name" value="LRR_dom_sf"/>
</dbReference>
<dbReference type="PANTHER" id="PTHR24113:SF15">
    <property type="entry name" value="NACHT DOMAIN-CONTAINING PROTEIN"/>
    <property type="match status" value="1"/>
</dbReference>
<dbReference type="InterPro" id="IPR001611">
    <property type="entry name" value="Leu-rich_rpt"/>
</dbReference>
<dbReference type="GO" id="GO:0005096">
    <property type="term" value="F:GTPase activator activity"/>
    <property type="evidence" value="ECO:0007669"/>
    <property type="project" value="InterPro"/>
</dbReference>
<dbReference type="GO" id="GO:0048471">
    <property type="term" value="C:perinuclear region of cytoplasm"/>
    <property type="evidence" value="ECO:0007669"/>
    <property type="project" value="TreeGrafter"/>
</dbReference>
<keyword evidence="1" id="KW-0433">Leucine-rich repeat</keyword>
<proteinExistence type="predicted"/>
<dbReference type="SMART" id="SM00367">
    <property type="entry name" value="LRR_CC"/>
    <property type="match status" value="20"/>
</dbReference>
<dbReference type="EMBL" id="CP038017">
    <property type="protein sequence ID" value="QIV95134.1"/>
    <property type="molecule type" value="Genomic_DNA"/>
</dbReference>
<dbReference type="SMART" id="SM00368">
    <property type="entry name" value="LRR_RI"/>
    <property type="match status" value="11"/>
</dbReference>
<dbReference type="GO" id="GO:0005829">
    <property type="term" value="C:cytosol"/>
    <property type="evidence" value="ECO:0007669"/>
    <property type="project" value="TreeGrafter"/>
</dbReference>
<evidence type="ECO:0000256" key="1">
    <source>
        <dbReference type="ARBA" id="ARBA00022614"/>
    </source>
</evidence>
<organism evidence="5 6">
    <name type="scientific">Allofrancisella frigidaquae</name>
    <dbReference type="NCBI Taxonomy" id="1085644"/>
    <lineage>
        <taxon>Bacteria</taxon>
        <taxon>Pseudomonadati</taxon>
        <taxon>Pseudomonadota</taxon>
        <taxon>Gammaproteobacteria</taxon>
        <taxon>Thiotrichales</taxon>
        <taxon>Francisellaceae</taxon>
        <taxon>Allofrancisella</taxon>
    </lineage>
</organism>
<dbReference type="InterPro" id="IPR057207">
    <property type="entry name" value="FBXL15_LRR"/>
</dbReference>
<dbReference type="KEGG" id="afri:E3E15_07155"/>
<feature type="domain" description="Zer-1-like leucine-rich repeats region" evidence="3">
    <location>
        <begin position="629"/>
        <end position="731"/>
    </location>
</feature>
<feature type="domain" description="F-box/LRR-repeat protein 15-like leucin rich repeat" evidence="4">
    <location>
        <begin position="69"/>
        <end position="179"/>
    </location>
</feature>
<dbReference type="InterPro" id="IPR006553">
    <property type="entry name" value="Leu-rich_rpt_Cys-con_subtyp"/>
</dbReference>
<reference evidence="5 6" key="1">
    <citation type="submission" date="2019-03" db="EMBL/GenBank/DDBJ databases">
        <title>Complete Genome Sequence of Allofrancisella frigidaquae Strain SYSU 10HL1970 Isolated from Water-Cooling Systems in China.</title>
        <authorList>
            <person name="Ohrman C."/>
            <person name="Uneklint I."/>
            <person name="Sjodin A."/>
        </authorList>
    </citation>
    <scope>NUCLEOTIDE SEQUENCE [LARGE SCALE GENOMIC DNA]</scope>
    <source>
        <strain evidence="5 6">SYSU 10HL1970</strain>
    </source>
</reference>
<evidence type="ECO:0000313" key="6">
    <source>
        <dbReference type="Proteomes" id="UP000503320"/>
    </source>
</evidence>
<dbReference type="PANTHER" id="PTHR24113">
    <property type="entry name" value="RAN GTPASE-ACTIVATING PROTEIN 1"/>
    <property type="match status" value="1"/>
</dbReference>
<dbReference type="GO" id="GO:0006913">
    <property type="term" value="P:nucleocytoplasmic transport"/>
    <property type="evidence" value="ECO:0007669"/>
    <property type="project" value="TreeGrafter"/>
</dbReference>
<dbReference type="GO" id="GO:0031267">
    <property type="term" value="F:small GTPase binding"/>
    <property type="evidence" value="ECO:0007669"/>
    <property type="project" value="TreeGrafter"/>
</dbReference>
<accession>A0A6M3HVE6</accession>
<dbReference type="Gene3D" id="3.80.10.10">
    <property type="entry name" value="Ribonuclease Inhibitor"/>
    <property type="match status" value="4"/>
</dbReference>
<feature type="domain" description="F-box/LRR-repeat protein 15-like leucin rich repeat" evidence="4">
    <location>
        <begin position="385"/>
        <end position="455"/>
    </location>
</feature>
<evidence type="ECO:0000313" key="5">
    <source>
        <dbReference type="EMBL" id="QIV95134.1"/>
    </source>
</evidence>
<protein>
    <recommendedName>
        <fullName evidence="7">Leucine-rich repeat domain-containing protein</fullName>
    </recommendedName>
</protein>
<name>A0A6M3HVE6_9GAMM</name>
<keyword evidence="6" id="KW-1185">Reference proteome</keyword>
<sequence>MYGITHKEIEKMARFFDNGKVVDLSNHGLTDDAIELLVKTIKHPDKKTHLNLKGNSIEDQGIKYITNKLKNLKVLDLSDCNITDKGVEFIVNQLEGLAGLNLSGCNITDKGVRDIALNTSSLKSLSFSSHEITDVGVRSITTFMSHPKCLKSLELSSNSITDVGVGYITRNLSSLSSLSLSSNSITDVGLKYIAKNLPSLSSLSLSSNSITDEGVRYIAQNLPALMSLNLLDCKKITDVGVRDIAKNLPSLSSLSLSSNSVTDEGVRDIARKLLSLNSLSLSSNSITDVGVKYIAKNLPKLTSLDFSNCRKITDQGAIRVIKSMFLKELGLSGCDITDRALTHLCNQSYKREGFFNNICEAKLPDERNSTFSNVGGDTMWGGRSLNLSNCKGITDVGVSYVAHCRFLEELNLSGSSVTDKGLKYIGFGLYNLRILDLSNCSDVTDKIIVPLLINNLPKLEFLNVLGCNNISIAMLNSTIRLRPRLLSLKSDMSIYKDDFNTVDLSYSKLSLSELIERVNLFLKLKRTINKLNLEGNNIKQFQLKSIISLLSSNEICQSLKSLNLSGCEIDDKGLEVITKELTHLKTLILAGYSAGSFLEGLFANGRMPNLRTLVLADCNMEVDMVVASRITQKFQNLESLDLSGCRISDKGLEIIAKGLTRLKTLILANCDMASINDGLLAIGGMSNLESLNFSSCGEGINDNIMHYVARALPNLKLLNIAYCKITAQGVKTIANKLRGLSSLNLSGSNISEMDARILAQQLNCLELLDLSNCQNIDDKMLGTLTKEFPHLAFKSLDCKNLGFKTKSSKLLIIGF</sequence>